<dbReference type="CDD" id="cd00488">
    <property type="entry name" value="PCD_DCoH"/>
    <property type="match status" value="1"/>
</dbReference>
<dbReference type="PANTHER" id="PTHR12599:SF0">
    <property type="entry name" value="PTERIN-4-ALPHA-CARBINOLAMINE DEHYDRATASE"/>
    <property type="match status" value="1"/>
</dbReference>
<dbReference type="InterPro" id="IPR036428">
    <property type="entry name" value="PCD_sf"/>
</dbReference>
<dbReference type="HAMAP" id="MF_00434">
    <property type="entry name" value="Pterin_4_alpha"/>
    <property type="match status" value="1"/>
</dbReference>
<dbReference type="OrthoDB" id="10495at2157"/>
<evidence type="ECO:0000256" key="3">
    <source>
        <dbReference type="ARBA" id="ARBA00023239"/>
    </source>
</evidence>
<evidence type="ECO:0000256" key="1">
    <source>
        <dbReference type="ARBA" id="ARBA00001554"/>
    </source>
</evidence>
<dbReference type="InterPro" id="IPR001533">
    <property type="entry name" value="Pterin_deHydtase"/>
</dbReference>
<evidence type="ECO:0000256" key="4">
    <source>
        <dbReference type="HAMAP-Rule" id="MF_00434"/>
    </source>
</evidence>
<dbReference type="Pfam" id="PF01329">
    <property type="entry name" value="Pterin_4a"/>
    <property type="match status" value="1"/>
</dbReference>
<keyword evidence="3 4" id="KW-0456">Lyase</keyword>
<name>F0QTJ9_VULM7</name>
<dbReference type="KEGG" id="vmo:VMUT_1507"/>
<accession>F0QTJ9</accession>
<dbReference type="RefSeq" id="WP_013604874.1">
    <property type="nucleotide sequence ID" value="NC_015151.1"/>
</dbReference>
<evidence type="ECO:0000313" key="6">
    <source>
        <dbReference type="Proteomes" id="UP000007485"/>
    </source>
</evidence>
<keyword evidence="6" id="KW-1185">Reference proteome</keyword>
<evidence type="ECO:0000256" key="2">
    <source>
        <dbReference type="ARBA" id="ARBA00006472"/>
    </source>
</evidence>
<comment type="catalytic activity">
    <reaction evidence="1 4">
        <text>(4aS,6R)-4a-hydroxy-L-erythro-5,6,7,8-tetrahydrobiopterin = (6R)-L-erythro-6,7-dihydrobiopterin + H2O</text>
        <dbReference type="Rhea" id="RHEA:11920"/>
        <dbReference type="ChEBI" id="CHEBI:15377"/>
        <dbReference type="ChEBI" id="CHEBI:15642"/>
        <dbReference type="ChEBI" id="CHEBI:43120"/>
        <dbReference type="EC" id="4.2.1.96"/>
    </reaction>
</comment>
<sequence>MPLTREEVIKSLPQGWRLEGNYIVRELEFKEFMDCINFINELAQIAEAEEHHPDMIITWKHLTLRLTTHDEGGITQLDIEMARKINELISRWQGKIQSQK</sequence>
<dbReference type="GO" id="GO:0006729">
    <property type="term" value="P:tetrahydrobiopterin biosynthetic process"/>
    <property type="evidence" value="ECO:0007669"/>
    <property type="project" value="InterPro"/>
</dbReference>
<dbReference type="Proteomes" id="UP000007485">
    <property type="component" value="Chromosome"/>
</dbReference>
<dbReference type="GO" id="GO:0008124">
    <property type="term" value="F:4-alpha-hydroxytetrahydrobiopterin dehydratase activity"/>
    <property type="evidence" value="ECO:0007669"/>
    <property type="project" value="UniProtKB-UniRule"/>
</dbReference>
<dbReference type="STRING" id="985053.VMUT_1507"/>
<gene>
    <name evidence="5" type="ordered locus">VMUT_1507</name>
</gene>
<dbReference type="AlphaFoldDB" id="F0QTJ9"/>
<dbReference type="Gene3D" id="3.30.1360.20">
    <property type="entry name" value="Transcriptional coactivator/pterin dehydratase"/>
    <property type="match status" value="1"/>
</dbReference>
<reference evidence="5 6" key="1">
    <citation type="journal article" date="2011" name="J. Bacteriol.">
        <title>Complete genome sequence of 'Vulcanisaeta moutnovskia' strain 768-28, a novel member of the hyperthermophilic crenarchaeal genus vulcanisaeta.</title>
        <authorList>
            <person name="Gumerov V.M."/>
            <person name="Mardanov A.V."/>
            <person name="Beletsky A.V."/>
            <person name="Prokofeva M.I."/>
            <person name="Bonch-Osmolovskaya E.A."/>
            <person name="Ravin N.V."/>
            <person name="Skryabin K.G."/>
        </authorList>
    </citation>
    <scope>NUCLEOTIDE SEQUENCE [LARGE SCALE GENOMIC DNA]</scope>
    <source>
        <strain evidence="5 6">768-28</strain>
    </source>
</reference>
<evidence type="ECO:0000313" key="5">
    <source>
        <dbReference type="EMBL" id="ADY01712.1"/>
    </source>
</evidence>
<dbReference type="NCBIfam" id="NF002017">
    <property type="entry name" value="PRK00823.1-2"/>
    <property type="match status" value="1"/>
</dbReference>
<dbReference type="PANTHER" id="PTHR12599">
    <property type="entry name" value="PTERIN-4-ALPHA-CARBINOLAMINE DEHYDRATASE"/>
    <property type="match status" value="1"/>
</dbReference>
<protein>
    <recommendedName>
        <fullName evidence="4">Putative pterin-4-alpha-carbinolamine dehydratase</fullName>
        <shortName evidence="4">PHS</shortName>
        <ecNumber evidence="4">4.2.1.96</ecNumber>
    </recommendedName>
    <alternativeName>
        <fullName evidence="4">4-alpha-hydroxy-tetrahydropterin dehydratase</fullName>
    </alternativeName>
    <alternativeName>
        <fullName evidence="4">Pterin carbinolamine dehydratase</fullName>
        <shortName evidence="4">PCD</shortName>
    </alternativeName>
</protein>
<proteinExistence type="inferred from homology"/>
<dbReference type="SUPFAM" id="SSF55248">
    <property type="entry name" value="PCD-like"/>
    <property type="match status" value="1"/>
</dbReference>
<dbReference type="eggNOG" id="arCOG02939">
    <property type="taxonomic scope" value="Archaea"/>
</dbReference>
<organism evidence="5 6">
    <name type="scientific">Vulcanisaeta moutnovskia (strain 768-28)</name>
    <dbReference type="NCBI Taxonomy" id="985053"/>
    <lineage>
        <taxon>Archaea</taxon>
        <taxon>Thermoproteota</taxon>
        <taxon>Thermoprotei</taxon>
        <taxon>Thermoproteales</taxon>
        <taxon>Thermoproteaceae</taxon>
        <taxon>Vulcanisaeta</taxon>
    </lineage>
</organism>
<dbReference type="EMBL" id="CP002529">
    <property type="protein sequence ID" value="ADY01712.1"/>
    <property type="molecule type" value="Genomic_DNA"/>
</dbReference>
<dbReference type="HOGENOM" id="CLU_081974_4_0_2"/>
<dbReference type="GeneID" id="10289159"/>
<dbReference type="EC" id="4.2.1.96" evidence="4"/>
<comment type="similarity">
    <text evidence="2 4">Belongs to the pterin-4-alpha-carbinolamine dehydratase family.</text>
</comment>